<feature type="transmembrane region" description="Helical" evidence="1">
    <location>
        <begin position="39"/>
        <end position="58"/>
    </location>
</feature>
<evidence type="ECO:0008006" key="4">
    <source>
        <dbReference type="Google" id="ProtNLM"/>
    </source>
</evidence>
<keyword evidence="1" id="KW-0472">Membrane</keyword>
<organism evidence="2 3">
    <name type="scientific">Haloprofundus marisrubri</name>
    <dbReference type="NCBI Taxonomy" id="1514971"/>
    <lineage>
        <taxon>Archaea</taxon>
        <taxon>Methanobacteriati</taxon>
        <taxon>Methanobacteriota</taxon>
        <taxon>Stenosarchaea group</taxon>
        <taxon>Halobacteria</taxon>
        <taxon>Halobacteriales</taxon>
        <taxon>Haloferacaceae</taxon>
        <taxon>Haloprofundus</taxon>
    </lineage>
</organism>
<dbReference type="AlphaFoldDB" id="A0A0W1R5C0"/>
<name>A0A0W1R5C0_9EURY</name>
<feature type="transmembrane region" description="Helical" evidence="1">
    <location>
        <begin position="70"/>
        <end position="92"/>
    </location>
</feature>
<comment type="caution">
    <text evidence="2">The sequence shown here is derived from an EMBL/GenBank/DDBJ whole genome shotgun (WGS) entry which is preliminary data.</text>
</comment>
<reference evidence="2 3" key="1">
    <citation type="submission" date="2015-12" db="EMBL/GenBank/DDBJ databases">
        <title>Haloprofundus marisrubri gen. nov., sp. nov., an extremely halophilic archaeon isolated from the Discovery deep brine-seawater interface in the Red Sea.</title>
        <authorList>
            <person name="Zhang G."/>
            <person name="Stingl U."/>
            <person name="Rashid M."/>
        </authorList>
    </citation>
    <scope>NUCLEOTIDE SEQUENCE [LARGE SCALE GENOMIC DNA]</scope>
    <source>
        <strain evidence="2 3">SB9</strain>
    </source>
</reference>
<dbReference type="InterPro" id="IPR055943">
    <property type="entry name" value="DUF7521"/>
</dbReference>
<keyword evidence="1" id="KW-1133">Transmembrane helix</keyword>
<evidence type="ECO:0000256" key="1">
    <source>
        <dbReference type="SAM" id="Phobius"/>
    </source>
</evidence>
<proteinExistence type="predicted"/>
<sequence>MSDPASLSPLVVALKTLTLVLGGLITYFAYKAYRRTGAVALRLLAIGFGIVTLGSLLAGVADQLLATGQMYALVVESGLTAVGFAVIVYSLYVD</sequence>
<keyword evidence="1" id="KW-0812">Transmembrane</keyword>
<evidence type="ECO:0000313" key="3">
    <source>
        <dbReference type="Proteomes" id="UP000054387"/>
    </source>
</evidence>
<accession>A0A0W1R5C0</accession>
<protein>
    <recommendedName>
        <fullName evidence="4">YapH protein</fullName>
    </recommendedName>
</protein>
<dbReference type="Pfam" id="PF24365">
    <property type="entry name" value="DUF7521"/>
    <property type="match status" value="1"/>
</dbReference>
<gene>
    <name evidence="2" type="ORF">AUR64_19560</name>
</gene>
<dbReference type="EMBL" id="LOPU01000031">
    <property type="protein sequence ID" value="KTG08439.1"/>
    <property type="molecule type" value="Genomic_DNA"/>
</dbReference>
<dbReference type="RefSeq" id="WP_058583159.1">
    <property type="nucleotide sequence ID" value="NZ_LOPU01000031.1"/>
</dbReference>
<dbReference type="Proteomes" id="UP000054387">
    <property type="component" value="Unassembled WGS sequence"/>
</dbReference>
<evidence type="ECO:0000313" key="2">
    <source>
        <dbReference type="EMBL" id="KTG08439.1"/>
    </source>
</evidence>
<keyword evidence="3" id="KW-1185">Reference proteome</keyword>
<dbReference type="OrthoDB" id="170398at2157"/>
<feature type="transmembrane region" description="Helical" evidence="1">
    <location>
        <begin position="12"/>
        <end position="30"/>
    </location>
</feature>
<dbReference type="STRING" id="1514971.AUR64_19560"/>